<feature type="chain" id="PRO_5021389577" description="Haem-binding uptake Tiki superfamily ChaN domain-containing protein" evidence="1">
    <location>
        <begin position="39"/>
        <end position="423"/>
    </location>
</feature>
<dbReference type="Proteomes" id="UP000297739">
    <property type="component" value="Unassembled WGS sequence"/>
</dbReference>
<name>A0A4Z0PRV4_9BACT</name>
<gene>
    <name evidence="2" type="ORF">E5J99_00330</name>
</gene>
<protein>
    <recommendedName>
        <fullName evidence="4">Haem-binding uptake Tiki superfamily ChaN domain-containing protein</fullName>
    </recommendedName>
</protein>
<organism evidence="2 3">
    <name type="scientific">Hymenobacter elongatus</name>
    <dbReference type="NCBI Taxonomy" id="877208"/>
    <lineage>
        <taxon>Bacteria</taxon>
        <taxon>Pseudomonadati</taxon>
        <taxon>Bacteroidota</taxon>
        <taxon>Cytophagia</taxon>
        <taxon>Cytophagales</taxon>
        <taxon>Hymenobacteraceae</taxon>
        <taxon>Hymenobacter</taxon>
    </lineage>
</organism>
<feature type="signal peptide" evidence="1">
    <location>
        <begin position="1"/>
        <end position="38"/>
    </location>
</feature>
<dbReference type="AlphaFoldDB" id="A0A4Z0PRV4"/>
<evidence type="ECO:0000313" key="2">
    <source>
        <dbReference type="EMBL" id="TGE20049.1"/>
    </source>
</evidence>
<dbReference type="RefSeq" id="WP_135495720.1">
    <property type="nucleotide sequence ID" value="NZ_SRLD01000001.1"/>
</dbReference>
<dbReference type="SUPFAM" id="SSF159501">
    <property type="entry name" value="EreA/ChaN-like"/>
    <property type="match status" value="1"/>
</dbReference>
<proteinExistence type="predicted"/>
<accession>A0A4Z0PRV4</accession>
<keyword evidence="3" id="KW-1185">Reference proteome</keyword>
<comment type="caution">
    <text evidence="2">The sequence shown here is derived from an EMBL/GenBank/DDBJ whole genome shotgun (WGS) entry which is preliminary data.</text>
</comment>
<evidence type="ECO:0008006" key="4">
    <source>
        <dbReference type="Google" id="ProtNLM"/>
    </source>
</evidence>
<dbReference type="EMBL" id="SRLD01000001">
    <property type="protein sequence ID" value="TGE20049.1"/>
    <property type="molecule type" value="Genomic_DNA"/>
</dbReference>
<evidence type="ECO:0000256" key="1">
    <source>
        <dbReference type="SAM" id="SignalP"/>
    </source>
</evidence>
<sequence length="423" mass="47012">MLRSASTNRPASAASFTTACRLVLAGVASLLTSATAQAQDSTMTRLIQKNQFPLVQTGPQFSGTGWDQLQQEVAKSQFVMVGEMHGTAQIPQFTGALAQVLQPKIFVSEIDRYQAQDLSQLVAQPGAPAAYLQQYPMSLSFYSWAEEFALARQLHAQKVQLLGIDQVNGFTVGRFYTRLAEQSKRKATKTYLLQRAAAYQATDRVEMTSKDQKMTMMHQPPSALDSLVAMTRQESPAVQRMVQEYVSSIRIYQTSAQASTGLQSHKERIGMMKRNLMQDLRPYQPTGTEALPKMLLKFGAEHGARNLSFIGVFDVGNLVTNLADMQNHKSLHVMVLGKQGTTTAGFDSDIRKNTHAYQPDADNAYKLFYDQTTASAWNVVDLRPLRRALLGRKLQVADLKLERTILGYDYLVIIPQTTANPAF</sequence>
<dbReference type="PROSITE" id="PS51257">
    <property type="entry name" value="PROKAR_LIPOPROTEIN"/>
    <property type="match status" value="1"/>
</dbReference>
<evidence type="ECO:0000313" key="3">
    <source>
        <dbReference type="Proteomes" id="UP000297739"/>
    </source>
</evidence>
<keyword evidence="1" id="KW-0732">Signal</keyword>
<dbReference type="OrthoDB" id="128385at2"/>
<reference evidence="2 3" key="1">
    <citation type="submission" date="2019-04" db="EMBL/GenBank/DDBJ databases">
        <authorList>
            <person name="Feng G."/>
            <person name="Zhang J."/>
            <person name="Zhu H."/>
        </authorList>
    </citation>
    <scope>NUCLEOTIDE SEQUENCE [LARGE SCALE GENOMIC DNA]</scope>
    <source>
        <strain evidence="2 3">JCM 17223</strain>
    </source>
</reference>